<reference evidence="1 2" key="1">
    <citation type="journal article" date="2018" name="PLoS Genet.">
        <title>Population sequencing reveals clonal diversity and ancestral inbreeding in the grapevine cultivar Chardonnay.</title>
        <authorList>
            <person name="Roach M.J."/>
            <person name="Johnson D.L."/>
            <person name="Bohlmann J."/>
            <person name="van Vuuren H.J."/>
            <person name="Jones S.J."/>
            <person name="Pretorius I.S."/>
            <person name="Schmidt S.A."/>
            <person name="Borneman A.R."/>
        </authorList>
    </citation>
    <scope>NUCLEOTIDE SEQUENCE [LARGE SCALE GENOMIC DNA]</scope>
    <source>
        <strain evidence="2">cv. Chardonnay</strain>
        <tissue evidence="1">Leaf</tissue>
    </source>
</reference>
<name>A0A438FP68_VITVI</name>
<evidence type="ECO:0000313" key="2">
    <source>
        <dbReference type="Proteomes" id="UP000288805"/>
    </source>
</evidence>
<sequence>MPFTLHSQIEVIPPPVTLPIPTSEDPHARMDRLEQRLRHEDFRRSYYLGGF</sequence>
<dbReference type="AlphaFoldDB" id="A0A438FP68"/>
<accession>A0A438FP68</accession>
<protein>
    <submittedName>
        <fullName evidence="1">Uncharacterized protein</fullName>
    </submittedName>
</protein>
<gene>
    <name evidence="1" type="ORF">CK203_065425</name>
</gene>
<organism evidence="1 2">
    <name type="scientific">Vitis vinifera</name>
    <name type="common">Grape</name>
    <dbReference type="NCBI Taxonomy" id="29760"/>
    <lineage>
        <taxon>Eukaryota</taxon>
        <taxon>Viridiplantae</taxon>
        <taxon>Streptophyta</taxon>
        <taxon>Embryophyta</taxon>
        <taxon>Tracheophyta</taxon>
        <taxon>Spermatophyta</taxon>
        <taxon>Magnoliopsida</taxon>
        <taxon>eudicotyledons</taxon>
        <taxon>Gunneridae</taxon>
        <taxon>Pentapetalae</taxon>
        <taxon>rosids</taxon>
        <taxon>Vitales</taxon>
        <taxon>Vitaceae</taxon>
        <taxon>Viteae</taxon>
        <taxon>Vitis</taxon>
    </lineage>
</organism>
<dbReference type="Proteomes" id="UP000288805">
    <property type="component" value="Unassembled WGS sequence"/>
</dbReference>
<comment type="caution">
    <text evidence="1">The sequence shown here is derived from an EMBL/GenBank/DDBJ whole genome shotgun (WGS) entry which is preliminary data.</text>
</comment>
<proteinExistence type="predicted"/>
<dbReference type="EMBL" id="QGNW01000809">
    <property type="protein sequence ID" value="RVW61748.1"/>
    <property type="molecule type" value="Genomic_DNA"/>
</dbReference>
<evidence type="ECO:0000313" key="1">
    <source>
        <dbReference type="EMBL" id="RVW61748.1"/>
    </source>
</evidence>